<keyword evidence="2" id="KW-1185">Reference proteome</keyword>
<organism evidence="1 2">
    <name type="scientific">Rubripirellula reticaptiva</name>
    <dbReference type="NCBI Taxonomy" id="2528013"/>
    <lineage>
        <taxon>Bacteria</taxon>
        <taxon>Pseudomonadati</taxon>
        <taxon>Planctomycetota</taxon>
        <taxon>Planctomycetia</taxon>
        <taxon>Pirellulales</taxon>
        <taxon>Pirellulaceae</taxon>
        <taxon>Rubripirellula</taxon>
    </lineage>
</organism>
<dbReference type="Pfam" id="PF14354">
    <property type="entry name" value="Lar_restr_allev"/>
    <property type="match status" value="1"/>
</dbReference>
<dbReference type="RefSeq" id="WP_146534796.1">
    <property type="nucleotide sequence ID" value="NZ_SJPX01000003.1"/>
</dbReference>
<sequence>MSSEKTTISAPVQPIVMPCPFCGSSVQMTFKQGDWGYTPNMVGIRCELCGIGFAEQAEEWKQGVGTYSIREQAEAKVLEKWNTRKA</sequence>
<accession>A0A5C6ETM6</accession>
<proteinExistence type="predicted"/>
<gene>
    <name evidence="1" type="ORF">Poly59_30290</name>
</gene>
<reference evidence="1 2" key="1">
    <citation type="submission" date="2019-02" db="EMBL/GenBank/DDBJ databases">
        <title>Deep-cultivation of Planctomycetes and their phenomic and genomic characterization uncovers novel biology.</title>
        <authorList>
            <person name="Wiegand S."/>
            <person name="Jogler M."/>
            <person name="Boedeker C."/>
            <person name="Pinto D."/>
            <person name="Vollmers J."/>
            <person name="Rivas-Marin E."/>
            <person name="Kohn T."/>
            <person name="Peeters S.H."/>
            <person name="Heuer A."/>
            <person name="Rast P."/>
            <person name="Oberbeckmann S."/>
            <person name="Bunk B."/>
            <person name="Jeske O."/>
            <person name="Meyerdierks A."/>
            <person name="Storesund J.E."/>
            <person name="Kallscheuer N."/>
            <person name="Luecker S."/>
            <person name="Lage O.M."/>
            <person name="Pohl T."/>
            <person name="Merkel B.J."/>
            <person name="Hornburger P."/>
            <person name="Mueller R.-W."/>
            <person name="Bruemmer F."/>
            <person name="Labrenz M."/>
            <person name="Spormann A.M."/>
            <person name="Op Den Camp H."/>
            <person name="Overmann J."/>
            <person name="Amann R."/>
            <person name="Jetten M.S.M."/>
            <person name="Mascher T."/>
            <person name="Medema M.H."/>
            <person name="Devos D.P."/>
            <person name="Kaster A.-K."/>
            <person name="Ovreas L."/>
            <person name="Rohde M."/>
            <person name="Galperin M.Y."/>
            <person name="Jogler C."/>
        </authorList>
    </citation>
    <scope>NUCLEOTIDE SEQUENCE [LARGE SCALE GENOMIC DNA]</scope>
    <source>
        <strain evidence="1 2">Poly59</strain>
    </source>
</reference>
<protein>
    <recommendedName>
        <fullName evidence="3">Restriction alleviation protein, Lar family</fullName>
    </recommendedName>
</protein>
<evidence type="ECO:0008006" key="3">
    <source>
        <dbReference type="Google" id="ProtNLM"/>
    </source>
</evidence>
<evidence type="ECO:0000313" key="1">
    <source>
        <dbReference type="EMBL" id="TWU51437.1"/>
    </source>
</evidence>
<dbReference type="Proteomes" id="UP000317977">
    <property type="component" value="Unassembled WGS sequence"/>
</dbReference>
<comment type="caution">
    <text evidence="1">The sequence shown here is derived from an EMBL/GenBank/DDBJ whole genome shotgun (WGS) entry which is preliminary data.</text>
</comment>
<dbReference type="AlphaFoldDB" id="A0A5C6ETM6"/>
<dbReference type="EMBL" id="SJPX01000003">
    <property type="protein sequence ID" value="TWU51437.1"/>
    <property type="molecule type" value="Genomic_DNA"/>
</dbReference>
<name>A0A5C6ETM6_9BACT</name>
<evidence type="ECO:0000313" key="2">
    <source>
        <dbReference type="Proteomes" id="UP000317977"/>
    </source>
</evidence>